<gene>
    <name evidence="2" type="ORF">I7412_00530</name>
</gene>
<dbReference type="InterPro" id="IPR004165">
    <property type="entry name" value="CoA_trans_fam_I"/>
</dbReference>
<protein>
    <submittedName>
        <fullName evidence="2">CoA-transferase</fullName>
    </submittedName>
</protein>
<dbReference type="Proteomes" id="UP000604475">
    <property type="component" value="Unassembled WGS sequence"/>
</dbReference>
<dbReference type="SMART" id="SM00882">
    <property type="entry name" value="CoA_trans"/>
    <property type="match status" value="1"/>
</dbReference>
<dbReference type="EMBL" id="JAEACQ010000024">
    <property type="protein sequence ID" value="MBL7625690.1"/>
    <property type="molecule type" value="Genomic_DNA"/>
</dbReference>
<name>A0A937RB00_9ACTN</name>
<dbReference type="AlphaFoldDB" id="A0A937RB00"/>
<organism evidence="2 3">
    <name type="scientific">Frankia nepalensis</name>
    <dbReference type="NCBI Taxonomy" id="1836974"/>
    <lineage>
        <taxon>Bacteria</taxon>
        <taxon>Bacillati</taxon>
        <taxon>Actinomycetota</taxon>
        <taxon>Actinomycetes</taxon>
        <taxon>Frankiales</taxon>
        <taxon>Frankiaceae</taxon>
        <taxon>Frankia</taxon>
    </lineage>
</organism>
<evidence type="ECO:0000313" key="2">
    <source>
        <dbReference type="EMBL" id="MBL7625690.1"/>
    </source>
</evidence>
<dbReference type="RefSeq" id="WP_203007933.1">
    <property type="nucleotide sequence ID" value="NZ_JADWYU010000286.1"/>
</dbReference>
<sequence>MTQLETPAPGAAGAARPARRADVCALACAEAFRGDGEILASAFGTAPALGARLARRTFAPDLLLSDGEAMLMADALPLGVPPAGAVVEGWLPFRSVFDVVASGRRHVIMIPSQLDAHGNMNISAVGPHATPKAQLIGTRGAPGNTVNHRTSYWVPRHSPRVFVEKVDVVCGVGYDRARAAGPAASRFHGLGRVVTDLAVLDFATPDHRLRLVSAHPGVSAEEVLAATGFPLVLPDGGAGAVPVTPAPGAAELDLLEALDPKGLRFQEVSA</sequence>
<evidence type="ECO:0000256" key="1">
    <source>
        <dbReference type="ARBA" id="ARBA00007047"/>
    </source>
</evidence>
<accession>A0A937RB00</accession>
<dbReference type="PANTHER" id="PTHR43293">
    <property type="entry name" value="ACETATE COA-TRANSFERASE YDIF"/>
    <property type="match status" value="1"/>
</dbReference>
<reference evidence="2" key="1">
    <citation type="submission" date="2020-12" db="EMBL/GenBank/DDBJ databases">
        <title>Genomic characterization of non-nitrogen-fixing Frankia strains.</title>
        <authorList>
            <person name="Carlos-Shanley C."/>
            <person name="Guerra T."/>
            <person name="Hahn D."/>
        </authorList>
    </citation>
    <scope>NUCLEOTIDE SEQUENCE</scope>
    <source>
        <strain evidence="2">CN6</strain>
    </source>
</reference>
<proteinExistence type="inferred from homology"/>
<dbReference type="InterPro" id="IPR037171">
    <property type="entry name" value="NagB/RpiA_transferase-like"/>
</dbReference>
<evidence type="ECO:0000313" key="3">
    <source>
        <dbReference type="Proteomes" id="UP000604475"/>
    </source>
</evidence>
<comment type="similarity">
    <text evidence="1">Belongs to the 3-oxoacid CoA-transferase subunit B family.</text>
</comment>
<dbReference type="Gene3D" id="3.40.1080.10">
    <property type="entry name" value="Glutaconate Coenzyme A-transferase"/>
    <property type="match status" value="1"/>
</dbReference>
<dbReference type="GO" id="GO:0008410">
    <property type="term" value="F:CoA-transferase activity"/>
    <property type="evidence" value="ECO:0007669"/>
    <property type="project" value="InterPro"/>
</dbReference>
<comment type="caution">
    <text evidence="2">The sequence shown here is derived from an EMBL/GenBank/DDBJ whole genome shotgun (WGS) entry which is preliminary data.</text>
</comment>
<dbReference type="PANTHER" id="PTHR43293:SF3">
    <property type="entry name" value="CHOLESTEROL RING-CLEAVING HYDROLASE IPDB SUBUNIT"/>
    <property type="match status" value="1"/>
</dbReference>
<dbReference type="SUPFAM" id="SSF100950">
    <property type="entry name" value="NagB/RpiA/CoA transferase-like"/>
    <property type="match status" value="1"/>
</dbReference>
<keyword evidence="3" id="KW-1185">Reference proteome</keyword>